<evidence type="ECO:0000313" key="2">
    <source>
        <dbReference type="Proteomes" id="UP000784294"/>
    </source>
</evidence>
<dbReference type="Proteomes" id="UP000784294">
    <property type="component" value="Unassembled WGS sequence"/>
</dbReference>
<keyword evidence="2" id="KW-1185">Reference proteome</keyword>
<sequence>MKVDAISAPLDHCVHFASSNLLAHASGLYCHPTPKGPPIHSETPYICTPKTCLYTYEIKGIFAHESSCLTISWPFSAVSHSTPCPIPLGHVCTRNLLCSFPLYFPSSHLPLPLLPVHSSYPPYLTATICIGSISSTFLDLLTVHFHSSYLSSIRLFCLGCVGCIPTSDHHKGGEKKQSCLGRSNCPCDYGCNGRHNPP</sequence>
<dbReference type="AlphaFoldDB" id="A0A3S5AV57"/>
<dbReference type="EMBL" id="CAAALY010244756">
    <property type="protein sequence ID" value="VEL32848.1"/>
    <property type="molecule type" value="Genomic_DNA"/>
</dbReference>
<proteinExistence type="predicted"/>
<protein>
    <submittedName>
        <fullName evidence="1">Uncharacterized protein</fullName>
    </submittedName>
</protein>
<evidence type="ECO:0000313" key="1">
    <source>
        <dbReference type="EMBL" id="VEL32848.1"/>
    </source>
</evidence>
<name>A0A3S5AV57_9PLAT</name>
<organism evidence="1 2">
    <name type="scientific">Protopolystoma xenopodis</name>
    <dbReference type="NCBI Taxonomy" id="117903"/>
    <lineage>
        <taxon>Eukaryota</taxon>
        <taxon>Metazoa</taxon>
        <taxon>Spiralia</taxon>
        <taxon>Lophotrochozoa</taxon>
        <taxon>Platyhelminthes</taxon>
        <taxon>Monogenea</taxon>
        <taxon>Polyopisthocotylea</taxon>
        <taxon>Polystomatidea</taxon>
        <taxon>Polystomatidae</taxon>
        <taxon>Protopolystoma</taxon>
    </lineage>
</organism>
<accession>A0A3S5AV57</accession>
<reference evidence="1" key="1">
    <citation type="submission" date="2018-11" db="EMBL/GenBank/DDBJ databases">
        <authorList>
            <consortium name="Pathogen Informatics"/>
        </authorList>
    </citation>
    <scope>NUCLEOTIDE SEQUENCE</scope>
</reference>
<gene>
    <name evidence="1" type="ORF">PXEA_LOCUS26288</name>
</gene>
<comment type="caution">
    <text evidence="1">The sequence shown here is derived from an EMBL/GenBank/DDBJ whole genome shotgun (WGS) entry which is preliminary data.</text>
</comment>